<gene>
    <name evidence="2" type="ORF">OE88DRAFT_1662669</name>
</gene>
<feature type="compositionally biased region" description="Polar residues" evidence="1">
    <location>
        <begin position="284"/>
        <end position="298"/>
    </location>
</feature>
<sequence>MSSLFSKDNAKRQHRARGRKSKAAAWKDLCPVLGKSLHSVPEVIEEDDGFYQQTLPTTPSSCASQIARSVSGSLGGRVTPSGGVLDVKHVERRKSKPRPTGLTGAEVISFPGAIDLEYESPRPAPRPPRATSPTPSSSGFSSYESDGSSSPDSFSLQFSDIGLALDFPHPPALRRSPTPSLMSSSTRGSTNKSSSSIGLPTTPVTSDDEFCPSPFPRATPVLPLVIHNKAVPTSEDEDDDSDWYTKQFEDILTLRSSFPAFVQESSTDKLSARPDSIMPRRRGSTPSTESTCPSAQFDPTFSVRRRTAIKLPSRPPPPLPSARRCSRPSRDSISVARCPRNDLTISIPSRPPPRMSVPADINDIFSETFSPDGHAVLARGNEVAAQEFFLSPDTPSVYSQDTAGCDGEYYAHEMEYPVRLDLDLELSPMDLQLEIATTLEQVQRLAQGASETAIPDTPVGQMYSPLPYVERALRSRWSSSTLSTIAEGQRGLSASSRILRFNFASRRGKTKSPKTVVERKSMDSLFGYYTMESRLLGRRGSRGSQGER</sequence>
<dbReference type="AlphaFoldDB" id="A0A5C3MZL9"/>
<proteinExistence type="predicted"/>
<name>A0A5C3MZL9_9AGAM</name>
<evidence type="ECO:0000313" key="3">
    <source>
        <dbReference type="Proteomes" id="UP000305948"/>
    </source>
</evidence>
<protein>
    <submittedName>
        <fullName evidence="2">Uncharacterized protein</fullName>
    </submittedName>
</protein>
<evidence type="ECO:0000256" key="1">
    <source>
        <dbReference type="SAM" id="MobiDB-lite"/>
    </source>
</evidence>
<evidence type="ECO:0000313" key="2">
    <source>
        <dbReference type="EMBL" id="TFK49238.1"/>
    </source>
</evidence>
<feature type="region of interest" description="Disordered" evidence="1">
    <location>
        <begin position="71"/>
        <end position="154"/>
    </location>
</feature>
<organism evidence="2 3">
    <name type="scientific">Heliocybe sulcata</name>
    <dbReference type="NCBI Taxonomy" id="5364"/>
    <lineage>
        <taxon>Eukaryota</taxon>
        <taxon>Fungi</taxon>
        <taxon>Dikarya</taxon>
        <taxon>Basidiomycota</taxon>
        <taxon>Agaricomycotina</taxon>
        <taxon>Agaricomycetes</taxon>
        <taxon>Gloeophyllales</taxon>
        <taxon>Gloeophyllaceae</taxon>
        <taxon>Heliocybe</taxon>
    </lineage>
</organism>
<keyword evidence="3" id="KW-1185">Reference proteome</keyword>
<feature type="compositionally biased region" description="Basic residues" evidence="1">
    <location>
        <begin position="12"/>
        <end position="22"/>
    </location>
</feature>
<feature type="region of interest" description="Disordered" evidence="1">
    <location>
        <begin position="1"/>
        <end position="22"/>
    </location>
</feature>
<feature type="region of interest" description="Disordered" evidence="1">
    <location>
        <begin position="263"/>
        <end position="298"/>
    </location>
</feature>
<dbReference type="EMBL" id="ML213516">
    <property type="protein sequence ID" value="TFK49238.1"/>
    <property type="molecule type" value="Genomic_DNA"/>
</dbReference>
<feature type="region of interest" description="Disordered" evidence="1">
    <location>
        <begin position="167"/>
        <end position="219"/>
    </location>
</feature>
<dbReference type="OrthoDB" id="2692698at2759"/>
<feature type="compositionally biased region" description="Low complexity" evidence="1">
    <location>
        <begin position="131"/>
        <end position="154"/>
    </location>
</feature>
<dbReference type="Proteomes" id="UP000305948">
    <property type="component" value="Unassembled WGS sequence"/>
</dbReference>
<accession>A0A5C3MZL9</accession>
<feature type="region of interest" description="Disordered" evidence="1">
    <location>
        <begin position="310"/>
        <end position="333"/>
    </location>
</feature>
<feature type="compositionally biased region" description="Low complexity" evidence="1">
    <location>
        <begin position="183"/>
        <end position="196"/>
    </location>
</feature>
<reference evidence="2 3" key="1">
    <citation type="journal article" date="2019" name="Nat. Ecol. Evol.">
        <title>Megaphylogeny resolves global patterns of mushroom evolution.</title>
        <authorList>
            <person name="Varga T."/>
            <person name="Krizsan K."/>
            <person name="Foldi C."/>
            <person name="Dima B."/>
            <person name="Sanchez-Garcia M."/>
            <person name="Sanchez-Ramirez S."/>
            <person name="Szollosi G.J."/>
            <person name="Szarkandi J.G."/>
            <person name="Papp V."/>
            <person name="Albert L."/>
            <person name="Andreopoulos W."/>
            <person name="Angelini C."/>
            <person name="Antonin V."/>
            <person name="Barry K.W."/>
            <person name="Bougher N.L."/>
            <person name="Buchanan P."/>
            <person name="Buyck B."/>
            <person name="Bense V."/>
            <person name="Catcheside P."/>
            <person name="Chovatia M."/>
            <person name="Cooper J."/>
            <person name="Damon W."/>
            <person name="Desjardin D."/>
            <person name="Finy P."/>
            <person name="Geml J."/>
            <person name="Haridas S."/>
            <person name="Hughes K."/>
            <person name="Justo A."/>
            <person name="Karasinski D."/>
            <person name="Kautmanova I."/>
            <person name="Kiss B."/>
            <person name="Kocsube S."/>
            <person name="Kotiranta H."/>
            <person name="LaButti K.M."/>
            <person name="Lechner B.E."/>
            <person name="Liimatainen K."/>
            <person name="Lipzen A."/>
            <person name="Lukacs Z."/>
            <person name="Mihaltcheva S."/>
            <person name="Morgado L.N."/>
            <person name="Niskanen T."/>
            <person name="Noordeloos M.E."/>
            <person name="Ohm R.A."/>
            <person name="Ortiz-Santana B."/>
            <person name="Ovrebo C."/>
            <person name="Racz N."/>
            <person name="Riley R."/>
            <person name="Savchenko A."/>
            <person name="Shiryaev A."/>
            <person name="Soop K."/>
            <person name="Spirin V."/>
            <person name="Szebenyi C."/>
            <person name="Tomsovsky M."/>
            <person name="Tulloss R.E."/>
            <person name="Uehling J."/>
            <person name="Grigoriev I.V."/>
            <person name="Vagvolgyi C."/>
            <person name="Papp T."/>
            <person name="Martin F.M."/>
            <person name="Miettinen O."/>
            <person name="Hibbett D.S."/>
            <person name="Nagy L.G."/>
        </authorList>
    </citation>
    <scope>NUCLEOTIDE SEQUENCE [LARGE SCALE GENOMIC DNA]</scope>
    <source>
        <strain evidence="2 3">OMC1185</strain>
    </source>
</reference>